<keyword evidence="4" id="KW-1185">Reference proteome</keyword>
<evidence type="ECO:0000259" key="2">
    <source>
        <dbReference type="Pfam" id="PF00535"/>
    </source>
</evidence>
<dbReference type="GO" id="GO:0016757">
    <property type="term" value="F:glycosyltransferase activity"/>
    <property type="evidence" value="ECO:0007669"/>
    <property type="project" value="UniProtKB-KW"/>
</dbReference>
<gene>
    <name evidence="3" type="ORF">AWB70_06914</name>
</gene>
<keyword evidence="3" id="KW-0808">Transferase</keyword>
<dbReference type="CDD" id="cd04184">
    <property type="entry name" value="GT2_RfbC_Mx_like"/>
    <property type="match status" value="1"/>
</dbReference>
<dbReference type="EMBL" id="FCNY02000030">
    <property type="protein sequence ID" value="SAL69338.1"/>
    <property type="molecule type" value="Genomic_DNA"/>
</dbReference>
<dbReference type="InterPro" id="IPR001173">
    <property type="entry name" value="Glyco_trans_2-like"/>
</dbReference>
<reference evidence="4" key="1">
    <citation type="submission" date="2016-01" db="EMBL/GenBank/DDBJ databases">
        <authorList>
            <person name="Peeters C."/>
        </authorList>
    </citation>
    <scope>NUCLEOTIDE SEQUENCE [LARGE SCALE GENOMIC DNA]</scope>
</reference>
<dbReference type="PANTHER" id="PTHR43179:SF7">
    <property type="entry name" value="RHAMNOSYLTRANSFERASE WBBL"/>
    <property type="match status" value="1"/>
</dbReference>
<dbReference type="AlphaFoldDB" id="A0A158JKL6"/>
<dbReference type="SUPFAM" id="SSF53448">
    <property type="entry name" value="Nucleotide-diphospho-sugar transferases"/>
    <property type="match status" value="2"/>
</dbReference>
<dbReference type="Proteomes" id="UP000054740">
    <property type="component" value="Unassembled WGS sequence"/>
</dbReference>
<protein>
    <submittedName>
        <fullName evidence="3">Glycosyl transferase family protein</fullName>
    </submittedName>
</protein>
<feature type="domain" description="Glycosyltransferase 2-like" evidence="2">
    <location>
        <begin position="184"/>
        <end position="320"/>
    </location>
</feature>
<dbReference type="InterPro" id="IPR029044">
    <property type="entry name" value="Nucleotide-diphossugar_trans"/>
</dbReference>
<dbReference type="PANTHER" id="PTHR43179">
    <property type="entry name" value="RHAMNOSYLTRANSFERASE WBBL"/>
    <property type="match status" value="1"/>
</dbReference>
<evidence type="ECO:0000313" key="3">
    <source>
        <dbReference type="EMBL" id="SAL69338.1"/>
    </source>
</evidence>
<dbReference type="Gene3D" id="3.90.550.10">
    <property type="entry name" value="Spore Coat Polysaccharide Biosynthesis Protein SpsA, Chain A"/>
    <property type="match status" value="2"/>
</dbReference>
<sequence>MTLPTPRGTAPPPQNTDTVPEHVPGGASEADRIAALEATVAGLQRRLASSGRADQAAEDQQKTIALLEAELTALRTSLSWRVTAPLRAASVRAQQANRSFESAARAVRMRGGLRSALAHYYAIFRKEGIDGIVRRGRRILASEQFEDSPEAYASWIEQHDTIDDAKRDILRARAAALPRQPLISVLVPTYNSDIAFLRAMIESVLAQVYPHWELCIADDASPHPEVVATLREYAARDSRIRITLREQNGHISEASNSALALATGEFVALLDHDDILPEHALYNVAAAINAHPRARLFYSDEDKLTPEGRRSAPYFKSDWNPELFLVQNLFSHLGVYETALMRQAGGFRKGFEGSQDHDLALRCIEIAGHDAVHHIAHVLYHWRIVPGSTAGAGTEKPYALTAGIRAVEEHLARAGVRATVGQVASDIGLLRVRYAPPSPAALVSIVIPTRDGVDLLRQCIESVFAKSTYPNFEIIVVDNGSVKPETLAYFDTLSARPNVRVIRDDRPFNFSALNNAAVALARGEFVCLLNNDIEVISPDWLEELVSIAAQPGNGAVGACLWYPNDTLQHGGVVLGLGGIAGHMHYKMRRGTFGYFGRAVAMQNLSVVTAACLVIRKSIYEEVGGLDEQFAVAFNDVDFCIRVREAGYRNVWTPHAELYHHESATRGSDMAPEKFQRFQREVRLMETRWGDSLLRDPAYNPNLSLDTSKRPFALADEPRIGQFD</sequence>
<name>A0A158JKL6_CABCO</name>
<dbReference type="Pfam" id="PF00535">
    <property type="entry name" value="Glycos_transf_2"/>
    <property type="match status" value="2"/>
</dbReference>
<accession>A0A158JKL6</accession>
<organism evidence="3 4">
    <name type="scientific">Caballeronia cordobensis</name>
    <name type="common">Burkholderia cordobensis</name>
    <dbReference type="NCBI Taxonomy" id="1353886"/>
    <lineage>
        <taxon>Bacteria</taxon>
        <taxon>Pseudomonadati</taxon>
        <taxon>Pseudomonadota</taxon>
        <taxon>Betaproteobacteria</taxon>
        <taxon>Burkholderiales</taxon>
        <taxon>Burkholderiaceae</taxon>
        <taxon>Caballeronia</taxon>
    </lineage>
</organism>
<dbReference type="CDD" id="cd04186">
    <property type="entry name" value="GT_2_like_c"/>
    <property type="match status" value="1"/>
</dbReference>
<proteinExistence type="predicted"/>
<evidence type="ECO:0000313" key="4">
    <source>
        <dbReference type="Proteomes" id="UP000054740"/>
    </source>
</evidence>
<feature type="domain" description="Glycosyltransferase 2-like" evidence="2">
    <location>
        <begin position="444"/>
        <end position="622"/>
    </location>
</feature>
<feature type="region of interest" description="Disordered" evidence="1">
    <location>
        <begin position="1"/>
        <end position="28"/>
    </location>
</feature>
<evidence type="ECO:0000256" key="1">
    <source>
        <dbReference type="SAM" id="MobiDB-lite"/>
    </source>
</evidence>
<dbReference type="RefSeq" id="WP_082378069.1">
    <property type="nucleotide sequence ID" value="NZ_LGRC01000010.1"/>
</dbReference>